<sequence>MTWFSALSAVFYYCSLPITTILSWLLVPLAPFLYLGQYIIAGCLLPLTLLSKLETVYIYLGVAAVIGLFTGTVLYLSSSMLESLFNLTPSPDDNGRTAASVRATREKEKLEQVWQSSIIKEEDGISMEKYAEWVERNTTQRSDDHGLLSQTILEEDDDSEDGF</sequence>
<keyword evidence="2" id="KW-1133">Transmembrane helix</keyword>
<feature type="region of interest" description="Disordered" evidence="1">
    <location>
        <begin position="141"/>
        <end position="163"/>
    </location>
</feature>
<dbReference type="EMBL" id="KQ947410">
    <property type="protein sequence ID" value="KUJ20208.1"/>
    <property type="molecule type" value="Genomic_DNA"/>
</dbReference>
<dbReference type="GeneID" id="28824338"/>
<dbReference type="OrthoDB" id="4502894at2759"/>
<gene>
    <name evidence="3" type="ORF">LY89DRAFT_682982</name>
</gene>
<accession>A0A194XJ68</accession>
<keyword evidence="2" id="KW-0472">Membrane</keyword>
<feature type="compositionally biased region" description="Acidic residues" evidence="1">
    <location>
        <begin position="153"/>
        <end position="163"/>
    </location>
</feature>
<proteinExistence type="predicted"/>
<dbReference type="RefSeq" id="XP_018074563.1">
    <property type="nucleotide sequence ID" value="XM_018214612.1"/>
</dbReference>
<keyword evidence="2" id="KW-0812">Transmembrane</keyword>
<evidence type="ECO:0000256" key="1">
    <source>
        <dbReference type="SAM" id="MobiDB-lite"/>
    </source>
</evidence>
<evidence type="ECO:0000256" key="2">
    <source>
        <dbReference type="SAM" id="Phobius"/>
    </source>
</evidence>
<dbReference type="KEGG" id="psco:LY89DRAFT_682982"/>
<dbReference type="AlphaFoldDB" id="A0A194XJ68"/>
<protein>
    <submittedName>
        <fullName evidence="3">Uncharacterized protein</fullName>
    </submittedName>
</protein>
<evidence type="ECO:0000313" key="3">
    <source>
        <dbReference type="EMBL" id="KUJ20208.1"/>
    </source>
</evidence>
<keyword evidence="4" id="KW-1185">Reference proteome</keyword>
<organism evidence="3 4">
    <name type="scientific">Mollisia scopiformis</name>
    <name type="common">Conifer needle endophyte fungus</name>
    <name type="synonym">Phialocephala scopiformis</name>
    <dbReference type="NCBI Taxonomy" id="149040"/>
    <lineage>
        <taxon>Eukaryota</taxon>
        <taxon>Fungi</taxon>
        <taxon>Dikarya</taxon>
        <taxon>Ascomycota</taxon>
        <taxon>Pezizomycotina</taxon>
        <taxon>Leotiomycetes</taxon>
        <taxon>Helotiales</taxon>
        <taxon>Mollisiaceae</taxon>
        <taxon>Mollisia</taxon>
    </lineage>
</organism>
<feature type="transmembrane region" description="Helical" evidence="2">
    <location>
        <begin position="32"/>
        <end position="50"/>
    </location>
</feature>
<reference evidence="3 4" key="1">
    <citation type="submission" date="2015-10" db="EMBL/GenBank/DDBJ databases">
        <title>Full genome of DAOMC 229536 Phialocephala scopiformis, a fungal endophyte of spruce producing the potent anti-insectan compound rugulosin.</title>
        <authorList>
            <consortium name="DOE Joint Genome Institute"/>
            <person name="Walker A.K."/>
            <person name="Frasz S.L."/>
            <person name="Seifert K.A."/>
            <person name="Miller J.D."/>
            <person name="Mondo S.J."/>
            <person name="Labutti K."/>
            <person name="Lipzen A."/>
            <person name="Dockter R."/>
            <person name="Kennedy M."/>
            <person name="Grigoriev I.V."/>
            <person name="Spatafora J.W."/>
        </authorList>
    </citation>
    <scope>NUCLEOTIDE SEQUENCE [LARGE SCALE GENOMIC DNA]</scope>
    <source>
        <strain evidence="3 4">CBS 120377</strain>
    </source>
</reference>
<feature type="transmembrane region" description="Helical" evidence="2">
    <location>
        <begin position="56"/>
        <end position="76"/>
    </location>
</feature>
<evidence type="ECO:0000313" key="4">
    <source>
        <dbReference type="Proteomes" id="UP000070700"/>
    </source>
</evidence>
<dbReference type="InParanoid" id="A0A194XJ68"/>
<dbReference type="Proteomes" id="UP000070700">
    <property type="component" value="Unassembled WGS sequence"/>
</dbReference>
<feature type="transmembrane region" description="Helical" evidence="2">
    <location>
        <begin position="6"/>
        <end position="27"/>
    </location>
</feature>
<name>A0A194XJ68_MOLSC</name>